<dbReference type="SUPFAM" id="SSF53474">
    <property type="entry name" value="alpha/beta-Hydrolases"/>
    <property type="match status" value="1"/>
</dbReference>
<evidence type="ECO:0000256" key="5">
    <source>
        <dbReference type="SAM" id="SignalP"/>
    </source>
</evidence>
<dbReference type="InterPro" id="IPR029058">
    <property type="entry name" value="AB_hydrolase_fold"/>
</dbReference>
<dbReference type="Gene3D" id="3.40.50.1820">
    <property type="entry name" value="alpha/beta hydrolase"/>
    <property type="match status" value="1"/>
</dbReference>
<comment type="subcellular location">
    <subcellularLocation>
        <location evidence="1">Secreted</location>
    </subcellularLocation>
</comment>
<keyword evidence="5" id="KW-0732">Signal</keyword>
<evidence type="ECO:0000256" key="2">
    <source>
        <dbReference type="ARBA" id="ARBA00010701"/>
    </source>
</evidence>
<keyword evidence="8" id="KW-1185">Reference proteome</keyword>
<name>A0A9N9RQU6_9DIPT</name>
<dbReference type="InterPro" id="IPR000734">
    <property type="entry name" value="TAG_lipase"/>
</dbReference>
<reference evidence="7" key="2">
    <citation type="submission" date="2022-10" db="EMBL/GenBank/DDBJ databases">
        <authorList>
            <consortium name="ENA_rothamsted_submissions"/>
            <consortium name="culmorum"/>
            <person name="King R."/>
        </authorList>
    </citation>
    <scope>NUCLEOTIDE SEQUENCE</scope>
</reference>
<reference evidence="7" key="1">
    <citation type="submission" date="2022-01" db="EMBL/GenBank/DDBJ databases">
        <authorList>
            <person name="King R."/>
        </authorList>
    </citation>
    <scope>NUCLEOTIDE SEQUENCE</scope>
</reference>
<dbReference type="AlphaFoldDB" id="A0A9N9RQU6"/>
<dbReference type="GO" id="GO:0016042">
    <property type="term" value="P:lipid catabolic process"/>
    <property type="evidence" value="ECO:0007669"/>
    <property type="project" value="TreeGrafter"/>
</dbReference>
<keyword evidence="3" id="KW-0964">Secreted</keyword>
<dbReference type="GO" id="GO:0016298">
    <property type="term" value="F:lipase activity"/>
    <property type="evidence" value="ECO:0007669"/>
    <property type="project" value="InterPro"/>
</dbReference>
<dbReference type="EMBL" id="OU895878">
    <property type="protein sequence ID" value="CAG9801915.1"/>
    <property type="molecule type" value="Genomic_DNA"/>
</dbReference>
<dbReference type="Pfam" id="PF00151">
    <property type="entry name" value="Lipase"/>
    <property type="match status" value="1"/>
</dbReference>
<feature type="signal peptide" evidence="5">
    <location>
        <begin position="1"/>
        <end position="20"/>
    </location>
</feature>
<feature type="chain" id="PRO_5040136425" description="Lipase domain-containing protein" evidence="5">
    <location>
        <begin position="21"/>
        <end position="292"/>
    </location>
</feature>
<dbReference type="InterPro" id="IPR013818">
    <property type="entry name" value="Lipase"/>
</dbReference>
<feature type="domain" description="Lipase" evidence="6">
    <location>
        <begin position="50"/>
        <end position="282"/>
    </location>
</feature>
<dbReference type="OrthoDB" id="199913at2759"/>
<evidence type="ECO:0000256" key="3">
    <source>
        <dbReference type="ARBA" id="ARBA00022525"/>
    </source>
</evidence>
<sequence length="292" mass="33059">MKPFFGVFVIFVAFFGAVRCQSFDDQLMFEQFYGSAFDPQMQIYDVRSFQNIINHPHFKMNAPTVIFHFDEFETNRDQHIAEIITSYLYMEEYNMILVDYQDVNIISDSAAYDLAQSVSRGLEGFLRIFNPQLVHFLGNGVGANVMSHTAEILRSNGITVSRLTGLNPSRISHHATFVDSIHTEESNFNPNFVGQVSFFINGGTHPQPRCTGIVSCSRDFGKRVWAESVRSEIPNFPALPCSSWIDFMNGECNQNEPIGNAGIFAHSSLRGSYFLQTNTREPWSRLTAFPGT</sequence>
<dbReference type="GO" id="GO:0005615">
    <property type="term" value="C:extracellular space"/>
    <property type="evidence" value="ECO:0007669"/>
    <property type="project" value="TreeGrafter"/>
</dbReference>
<proteinExistence type="inferred from homology"/>
<evidence type="ECO:0000313" key="7">
    <source>
        <dbReference type="EMBL" id="CAG9801915.1"/>
    </source>
</evidence>
<evidence type="ECO:0000259" key="6">
    <source>
        <dbReference type="Pfam" id="PF00151"/>
    </source>
</evidence>
<organism evidence="7 8">
    <name type="scientific">Chironomus riparius</name>
    <dbReference type="NCBI Taxonomy" id="315576"/>
    <lineage>
        <taxon>Eukaryota</taxon>
        <taxon>Metazoa</taxon>
        <taxon>Ecdysozoa</taxon>
        <taxon>Arthropoda</taxon>
        <taxon>Hexapoda</taxon>
        <taxon>Insecta</taxon>
        <taxon>Pterygota</taxon>
        <taxon>Neoptera</taxon>
        <taxon>Endopterygota</taxon>
        <taxon>Diptera</taxon>
        <taxon>Nematocera</taxon>
        <taxon>Chironomoidea</taxon>
        <taxon>Chironomidae</taxon>
        <taxon>Chironominae</taxon>
        <taxon>Chironomus</taxon>
    </lineage>
</organism>
<comment type="similarity">
    <text evidence="2 4">Belongs to the AB hydrolase superfamily. Lipase family.</text>
</comment>
<protein>
    <recommendedName>
        <fullName evidence="6">Lipase domain-containing protein</fullName>
    </recommendedName>
</protein>
<dbReference type="PANTHER" id="PTHR11610">
    <property type="entry name" value="LIPASE"/>
    <property type="match status" value="1"/>
</dbReference>
<dbReference type="Proteomes" id="UP001153620">
    <property type="component" value="Chromosome 2"/>
</dbReference>
<evidence type="ECO:0000256" key="1">
    <source>
        <dbReference type="ARBA" id="ARBA00004613"/>
    </source>
</evidence>
<gene>
    <name evidence="7" type="ORF">CHIRRI_LOCUS4835</name>
</gene>
<evidence type="ECO:0000256" key="4">
    <source>
        <dbReference type="RuleBase" id="RU004262"/>
    </source>
</evidence>
<accession>A0A9N9RQU6</accession>
<evidence type="ECO:0000313" key="8">
    <source>
        <dbReference type="Proteomes" id="UP001153620"/>
    </source>
</evidence>